<dbReference type="InterPro" id="IPR007588">
    <property type="entry name" value="Znf_FLYWCH"/>
</dbReference>
<dbReference type="InterPro" id="IPR003653">
    <property type="entry name" value="Peptidase_C48_C"/>
</dbReference>
<evidence type="ECO:0000256" key="4">
    <source>
        <dbReference type="ARBA" id="ARBA00022771"/>
    </source>
</evidence>
<dbReference type="Gene3D" id="1.10.418.20">
    <property type="match status" value="1"/>
</dbReference>
<dbReference type="Pfam" id="PF02902">
    <property type="entry name" value="Peptidase_C48"/>
    <property type="match status" value="1"/>
</dbReference>
<dbReference type="OrthoDB" id="6159439at2759"/>
<dbReference type="GO" id="GO:0008270">
    <property type="term" value="F:zinc ion binding"/>
    <property type="evidence" value="ECO:0007669"/>
    <property type="project" value="UniProtKB-KW"/>
</dbReference>
<evidence type="ECO:0000259" key="8">
    <source>
        <dbReference type="PROSITE" id="PS50600"/>
    </source>
</evidence>
<feature type="domain" description="Ubiquitin-like protease family profile" evidence="8">
    <location>
        <begin position="186"/>
        <end position="287"/>
    </location>
</feature>
<evidence type="ECO:0000256" key="6">
    <source>
        <dbReference type="ARBA" id="ARBA00022807"/>
    </source>
</evidence>
<proteinExistence type="inferred from homology"/>
<dbReference type="PROSITE" id="PS50600">
    <property type="entry name" value="ULP_PROTEASE"/>
    <property type="match status" value="1"/>
</dbReference>
<gene>
    <name evidence="9" type="ORF">OXX778_LOCUS2093</name>
</gene>
<keyword evidence="7" id="KW-0862">Zinc</keyword>
<reference evidence="9" key="1">
    <citation type="submission" date="2021-02" db="EMBL/GenBank/DDBJ databases">
        <authorList>
            <person name="Nowell W R."/>
        </authorList>
    </citation>
    <scope>NUCLEOTIDE SEQUENCE</scope>
    <source>
        <strain evidence="9">Ploen Becks lab</strain>
    </source>
</reference>
<evidence type="ECO:0000256" key="1">
    <source>
        <dbReference type="ARBA" id="ARBA00005234"/>
    </source>
</evidence>
<sequence>MEIKKIELIPSTQEKAMLRIYEYLYYKNQIRPNGNIYWRCIHYNTENSCPASVTTTGVNTEIVSFSRKDHSLHPLVDEIDVKVRDMKKFIEKLNTIVYSSLSPWPLHNEIDDFLDVIGSLYQFKDEKSPENSRQTENEVKNGYKKARKTISSDAVAQNLIVSFLQENKKKISSVFESFVPINNFNINLKQEDINRLKPKIWLNDKLIDYFLNLLAKHSYKKIFVFNTFFYFKLHRDGPNSVKTWVKENIFLYELAFLPININSNHWILCAIESQKCKVTIYDSYLEE</sequence>
<evidence type="ECO:0000256" key="7">
    <source>
        <dbReference type="ARBA" id="ARBA00022833"/>
    </source>
</evidence>
<dbReference type="GO" id="GO:0006508">
    <property type="term" value="P:proteolysis"/>
    <property type="evidence" value="ECO:0007669"/>
    <property type="project" value="UniProtKB-KW"/>
</dbReference>
<evidence type="ECO:0000313" key="9">
    <source>
        <dbReference type="EMBL" id="CAF0720222.1"/>
    </source>
</evidence>
<dbReference type="EMBL" id="CAJNOC010000154">
    <property type="protein sequence ID" value="CAF0720222.1"/>
    <property type="molecule type" value="Genomic_DNA"/>
</dbReference>
<dbReference type="PANTHER" id="PTHR12606:SF141">
    <property type="entry name" value="GH15225P-RELATED"/>
    <property type="match status" value="1"/>
</dbReference>
<dbReference type="Gene3D" id="3.30.310.130">
    <property type="entry name" value="Ubiquitin-related"/>
    <property type="match status" value="1"/>
</dbReference>
<dbReference type="InterPro" id="IPR038765">
    <property type="entry name" value="Papain-like_cys_pep_sf"/>
</dbReference>
<dbReference type="Proteomes" id="UP000663879">
    <property type="component" value="Unassembled WGS sequence"/>
</dbReference>
<dbReference type="PANTHER" id="PTHR12606">
    <property type="entry name" value="SENTRIN/SUMO-SPECIFIC PROTEASE"/>
    <property type="match status" value="1"/>
</dbReference>
<dbReference type="GO" id="GO:0016929">
    <property type="term" value="F:deSUMOylase activity"/>
    <property type="evidence" value="ECO:0007669"/>
    <property type="project" value="TreeGrafter"/>
</dbReference>
<dbReference type="GO" id="GO:0016926">
    <property type="term" value="P:protein desumoylation"/>
    <property type="evidence" value="ECO:0007669"/>
    <property type="project" value="TreeGrafter"/>
</dbReference>
<keyword evidence="4" id="KW-0863">Zinc-finger</keyword>
<keyword evidence="3" id="KW-0479">Metal-binding</keyword>
<protein>
    <recommendedName>
        <fullName evidence="8">Ubiquitin-like protease family profile domain-containing protein</fullName>
    </recommendedName>
</protein>
<evidence type="ECO:0000256" key="2">
    <source>
        <dbReference type="ARBA" id="ARBA00022670"/>
    </source>
</evidence>
<organism evidence="9 10">
    <name type="scientific">Brachionus calyciflorus</name>
    <dbReference type="NCBI Taxonomy" id="104777"/>
    <lineage>
        <taxon>Eukaryota</taxon>
        <taxon>Metazoa</taxon>
        <taxon>Spiralia</taxon>
        <taxon>Gnathifera</taxon>
        <taxon>Rotifera</taxon>
        <taxon>Eurotatoria</taxon>
        <taxon>Monogononta</taxon>
        <taxon>Pseudotrocha</taxon>
        <taxon>Ploima</taxon>
        <taxon>Brachionidae</taxon>
        <taxon>Brachionus</taxon>
    </lineage>
</organism>
<dbReference type="Gene3D" id="2.20.25.240">
    <property type="match status" value="1"/>
</dbReference>
<evidence type="ECO:0000256" key="3">
    <source>
        <dbReference type="ARBA" id="ARBA00022723"/>
    </source>
</evidence>
<keyword evidence="2" id="KW-0645">Protease</keyword>
<evidence type="ECO:0000256" key="5">
    <source>
        <dbReference type="ARBA" id="ARBA00022801"/>
    </source>
</evidence>
<keyword evidence="5" id="KW-0378">Hydrolase</keyword>
<keyword evidence="6" id="KW-0788">Thiol protease</keyword>
<dbReference type="SUPFAM" id="SSF54001">
    <property type="entry name" value="Cysteine proteinases"/>
    <property type="match status" value="1"/>
</dbReference>
<accession>A0A813MHL0</accession>
<dbReference type="Pfam" id="PF04500">
    <property type="entry name" value="FLYWCH"/>
    <property type="match status" value="1"/>
</dbReference>
<keyword evidence="10" id="KW-1185">Reference proteome</keyword>
<comment type="caution">
    <text evidence="9">The sequence shown here is derived from an EMBL/GenBank/DDBJ whole genome shotgun (WGS) entry which is preliminary data.</text>
</comment>
<dbReference type="AlphaFoldDB" id="A0A813MHL0"/>
<evidence type="ECO:0000313" key="10">
    <source>
        <dbReference type="Proteomes" id="UP000663879"/>
    </source>
</evidence>
<name>A0A813MHL0_9BILA</name>
<comment type="similarity">
    <text evidence="1">Belongs to the peptidase C48 family.</text>
</comment>
<dbReference type="GO" id="GO:0005634">
    <property type="term" value="C:nucleus"/>
    <property type="evidence" value="ECO:0007669"/>
    <property type="project" value="TreeGrafter"/>
</dbReference>